<dbReference type="EMBL" id="AP021879">
    <property type="protein sequence ID" value="BBO87404.1"/>
    <property type="molecule type" value="Genomic_DNA"/>
</dbReference>
<dbReference type="SUPFAM" id="SSF141371">
    <property type="entry name" value="PilZ domain-like"/>
    <property type="match status" value="1"/>
</dbReference>
<dbReference type="AlphaFoldDB" id="A0A5K8A4X6"/>
<dbReference type="Proteomes" id="UP000422108">
    <property type="component" value="Chromosome"/>
</dbReference>
<gene>
    <name evidence="2" type="ORF">DSCOOX_05840</name>
</gene>
<reference evidence="2 3" key="1">
    <citation type="submission" date="2019-11" db="EMBL/GenBank/DDBJ databases">
        <title>Comparative genomics of hydrocarbon-degrading Desulfosarcina strains.</title>
        <authorList>
            <person name="Watanabe M."/>
            <person name="Kojima H."/>
            <person name="Fukui M."/>
        </authorList>
    </citation>
    <scope>NUCLEOTIDE SEQUENCE [LARGE SCALE GENOMIC DNA]</scope>
    <source>
        <strain evidence="3">oXyS1</strain>
    </source>
</reference>
<evidence type="ECO:0000313" key="3">
    <source>
        <dbReference type="Proteomes" id="UP000422108"/>
    </source>
</evidence>
<sequence>MIEKRKHSRVDSIYLLNYVHLDEDDKELLQGMGRTINVSESGIMLETHVPFSQDDKIDVVVGLKEDMVPIRGKVVFSRATPTGQYQAGIEFLTIEAAALEILRRYIDAFNALSSTL</sequence>
<feature type="domain" description="PilZ" evidence="1">
    <location>
        <begin position="3"/>
        <end position="107"/>
    </location>
</feature>
<dbReference type="Pfam" id="PF07238">
    <property type="entry name" value="PilZ"/>
    <property type="match status" value="1"/>
</dbReference>
<name>A0A5K8A4X6_9BACT</name>
<proteinExistence type="predicted"/>
<dbReference type="GO" id="GO:0035438">
    <property type="term" value="F:cyclic-di-GMP binding"/>
    <property type="evidence" value="ECO:0007669"/>
    <property type="project" value="InterPro"/>
</dbReference>
<dbReference type="RefSeq" id="WP_155308864.1">
    <property type="nucleotide sequence ID" value="NZ_AP021879.1"/>
</dbReference>
<evidence type="ECO:0000259" key="1">
    <source>
        <dbReference type="Pfam" id="PF07238"/>
    </source>
</evidence>
<protein>
    <recommendedName>
        <fullName evidence="1">PilZ domain-containing protein</fullName>
    </recommendedName>
</protein>
<keyword evidence="3" id="KW-1185">Reference proteome</keyword>
<evidence type="ECO:0000313" key="2">
    <source>
        <dbReference type="EMBL" id="BBO87404.1"/>
    </source>
</evidence>
<dbReference type="Gene3D" id="2.40.10.220">
    <property type="entry name" value="predicted glycosyltransferase like domains"/>
    <property type="match status" value="1"/>
</dbReference>
<accession>A0A5K8A4X6</accession>
<organism evidence="2 3">
    <name type="scientific">Desulfosarcina ovata subsp. ovata</name>
    <dbReference type="NCBI Taxonomy" id="2752305"/>
    <lineage>
        <taxon>Bacteria</taxon>
        <taxon>Pseudomonadati</taxon>
        <taxon>Thermodesulfobacteriota</taxon>
        <taxon>Desulfobacteria</taxon>
        <taxon>Desulfobacterales</taxon>
        <taxon>Desulfosarcinaceae</taxon>
        <taxon>Desulfosarcina</taxon>
    </lineage>
</organism>
<dbReference type="InterPro" id="IPR009875">
    <property type="entry name" value="PilZ_domain"/>
</dbReference>